<proteinExistence type="predicted"/>
<evidence type="ECO:0000313" key="2">
    <source>
        <dbReference type="EMBL" id="EJZ83977.1"/>
    </source>
</evidence>
<keyword evidence="1" id="KW-0812">Transmembrane</keyword>
<dbReference type="OrthoDB" id="3183968at2"/>
<name>K0YK37_9ACTN</name>
<evidence type="ECO:0008006" key="4">
    <source>
        <dbReference type="Google" id="ProtNLM"/>
    </source>
</evidence>
<dbReference type="EMBL" id="ADMD01000007">
    <property type="protein sequence ID" value="EJZ83977.1"/>
    <property type="molecule type" value="Genomic_DNA"/>
</dbReference>
<organism evidence="2 3">
    <name type="scientific">Slackia piriformis YIT 12062</name>
    <dbReference type="NCBI Taxonomy" id="742818"/>
    <lineage>
        <taxon>Bacteria</taxon>
        <taxon>Bacillati</taxon>
        <taxon>Actinomycetota</taxon>
        <taxon>Coriobacteriia</taxon>
        <taxon>Eggerthellales</taxon>
        <taxon>Eggerthellaceae</taxon>
        <taxon>Slackia</taxon>
    </lineage>
</organism>
<keyword evidence="3" id="KW-1185">Reference proteome</keyword>
<dbReference type="PATRIC" id="fig|742818.3.peg.1587"/>
<evidence type="ECO:0000256" key="1">
    <source>
        <dbReference type="SAM" id="Phobius"/>
    </source>
</evidence>
<dbReference type="InParanoid" id="K0YK37"/>
<evidence type="ECO:0000313" key="3">
    <source>
        <dbReference type="Proteomes" id="UP000006069"/>
    </source>
</evidence>
<reference evidence="2 3" key="1">
    <citation type="submission" date="2012-08" db="EMBL/GenBank/DDBJ databases">
        <title>The Genome Sequence of Slackia piriformis YIT 12062.</title>
        <authorList>
            <consortium name="The Broad Institute Genome Sequencing Platform"/>
            <person name="Earl A."/>
            <person name="Ward D."/>
            <person name="Feldgarden M."/>
            <person name="Gevers D."/>
            <person name="Morotomi M."/>
            <person name="Walker B."/>
            <person name="Young S.K."/>
            <person name="Zeng Q."/>
            <person name="Gargeya S."/>
            <person name="Fitzgerald M."/>
            <person name="Haas B."/>
            <person name="Abouelleil A."/>
            <person name="Alvarado L."/>
            <person name="Arachchi H.M."/>
            <person name="Berlin A.M."/>
            <person name="Chapman S.B."/>
            <person name="Goldberg J."/>
            <person name="Griggs A."/>
            <person name="Gujja S."/>
            <person name="Hansen M."/>
            <person name="Howarth C."/>
            <person name="Imamovic A."/>
            <person name="Larimer J."/>
            <person name="McCowen C."/>
            <person name="Montmayeur A."/>
            <person name="Murphy C."/>
            <person name="Neiman D."/>
            <person name="Pearson M."/>
            <person name="Priest M."/>
            <person name="Roberts A."/>
            <person name="Saif S."/>
            <person name="Shea T."/>
            <person name="Sisk P."/>
            <person name="Sykes S."/>
            <person name="Wortman J."/>
            <person name="Nusbaum C."/>
            <person name="Birren B."/>
        </authorList>
    </citation>
    <scope>NUCLEOTIDE SEQUENCE [LARGE SCALE GENOMIC DNA]</scope>
    <source>
        <strain evidence="2 3">YIT 12062</strain>
    </source>
</reference>
<keyword evidence="1" id="KW-0472">Membrane</keyword>
<dbReference type="RefSeq" id="WP_009139696.1">
    <property type="nucleotide sequence ID" value="NZ_JH815198.1"/>
</dbReference>
<sequence>MMKGRGTDFRIPRGSDACRKGSCGARGAHASSEAHGGYAAFKAAHGGRAQARFGANAFDFQAPFGDSPRSADELRGLVRKSRRMRRAAVVAALCVALAGAGGVFAWYCQTSGITNIFSKGAVEVGIGETFDPAAGEKRNVQVSVPGNNSTVPAYVRAQVDVYWEDAQGNRLWEAPVEKKSDPAAYDYELVWGTFDGAGPTWVTGNDGLYYWTQPVNPGENTGDIIASCIETRRHTDGRTLVVDIAVQAVQSQPAGAFADWAAQSGLVVNGDGSIGFAQAEGGVA</sequence>
<comment type="caution">
    <text evidence="2">The sequence shown here is derived from an EMBL/GenBank/DDBJ whole genome shotgun (WGS) entry which is preliminary data.</text>
</comment>
<accession>K0YK37</accession>
<dbReference type="AlphaFoldDB" id="K0YK37"/>
<dbReference type="eggNOG" id="ENOG50308RK">
    <property type="taxonomic scope" value="Bacteria"/>
</dbReference>
<dbReference type="Proteomes" id="UP000006069">
    <property type="component" value="Unassembled WGS sequence"/>
</dbReference>
<protein>
    <recommendedName>
        <fullName evidence="4">Alternate signal-mediated exported protein</fullName>
    </recommendedName>
</protein>
<gene>
    <name evidence="2" type="ORF">HMPREF9451_01503</name>
</gene>
<feature type="transmembrane region" description="Helical" evidence="1">
    <location>
        <begin position="87"/>
        <end position="107"/>
    </location>
</feature>
<keyword evidence="1" id="KW-1133">Transmembrane helix</keyword>
<dbReference type="HOGENOM" id="CLU_979693_0_0_11"/>